<sequence length="72" mass="7341">MKKLLLAAFGLGIVAVSCGTKESTMSTKNSDSTAVNTQTIQPAATDTASVKKMNPDPATTKVDSTATVVPAK</sequence>
<dbReference type="RefSeq" id="WP_090023101.1">
    <property type="nucleotide sequence ID" value="NZ_FOVD01000001.1"/>
</dbReference>
<feature type="compositionally biased region" description="Polar residues" evidence="1">
    <location>
        <begin position="61"/>
        <end position="72"/>
    </location>
</feature>
<proteinExistence type="predicted"/>
<dbReference type="EMBL" id="FOVD01000001">
    <property type="protein sequence ID" value="SFN06643.1"/>
    <property type="molecule type" value="Genomic_DNA"/>
</dbReference>
<keyword evidence="3" id="KW-1185">Reference proteome</keyword>
<name>A0A1I4VZJ0_CHROL</name>
<evidence type="ECO:0000313" key="2">
    <source>
        <dbReference type="EMBL" id="SFN06643.1"/>
    </source>
</evidence>
<organism evidence="2 3">
    <name type="scientific">Chryseobacterium oleae</name>
    <dbReference type="NCBI Taxonomy" id="491207"/>
    <lineage>
        <taxon>Bacteria</taxon>
        <taxon>Pseudomonadati</taxon>
        <taxon>Bacteroidota</taxon>
        <taxon>Flavobacteriia</taxon>
        <taxon>Flavobacteriales</taxon>
        <taxon>Weeksellaceae</taxon>
        <taxon>Chryseobacterium group</taxon>
        <taxon>Chryseobacterium</taxon>
    </lineage>
</organism>
<dbReference type="Proteomes" id="UP000198769">
    <property type="component" value="Unassembled WGS sequence"/>
</dbReference>
<evidence type="ECO:0000313" key="3">
    <source>
        <dbReference type="Proteomes" id="UP000198769"/>
    </source>
</evidence>
<reference evidence="3" key="1">
    <citation type="submission" date="2016-10" db="EMBL/GenBank/DDBJ databases">
        <authorList>
            <person name="Varghese N."/>
            <person name="Submissions S."/>
        </authorList>
    </citation>
    <scope>NUCLEOTIDE SEQUENCE [LARGE SCALE GENOMIC DNA]</scope>
    <source>
        <strain evidence="3">DSM 25575</strain>
    </source>
</reference>
<dbReference type="AlphaFoldDB" id="A0A1I4VZJ0"/>
<dbReference type="OrthoDB" id="1274277at2"/>
<protein>
    <recommendedName>
        <fullName evidence="4">Cytochrome C551</fullName>
    </recommendedName>
</protein>
<accession>A0A1I4VZJ0</accession>
<feature type="region of interest" description="Disordered" evidence="1">
    <location>
        <begin position="45"/>
        <end position="72"/>
    </location>
</feature>
<dbReference type="PROSITE" id="PS51257">
    <property type="entry name" value="PROKAR_LIPOPROTEIN"/>
    <property type="match status" value="1"/>
</dbReference>
<gene>
    <name evidence="2" type="ORF">SAMN05421594_0767</name>
</gene>
<evidence type="ECO:0008006" key="4">
    <source>
        <dbReference type="Google" id="ProtNLM"/>
    </source>
</evidence>
<evidence type="ECO:0000256" key="1">
    <source>
        <dbReference type="SAM" id="MobiDB-lite"/>
    </source>
</evidence>